<dbReference type="KEGG" id="bmx:BMS_1918"/>
<dbReference type="Proteomes" id="UP000008963">
    <property type="component" value="Chromosome"/>
</dbReference>
<accession>E1X2G7</accession>
<gene>
    <name evidence="1" type="ordered locus">BMS_1918</name>
</gene>
<dbReference type="InterPro" id="IPR027417">
    <property type="entry name" value="P-loop_NTPase"/>
</dbReference>
<reference evidence="2" key="1">
    <citation type="journal article" date="2013" name="ISME J.">
        <title>A small predatory core genome in the divergent marine Bacteriovorax marinus SJ and the terrestrial Bdellovibrio bacteriovorus.</title>
        <authorList>
            <person name="Crossman L.C."/>
            <person name="Chen H."/>
            <person name="Cerdeno-Tarraga A.M."/>
            <person name="Brooks K."/>
            <person name="Quail M.A."/>
            <person name="Pineiro S.A."/>
            <person name="Hobley L."/>
            <person name="Sockett R.E."/>
            <person name="Bentley S.D."/>
            <person name="Parkhill J."/>
            <person name="Williams H.N."/>
            <person name="Stine O.C."/>
        </authorList>
    </citation>
    <scope>NUCLEOTIDE SEQUENCE [LARGE SCALE GENOMIC DNA]</scope>
    <source>
        <strain evidence="2">ATCC BAA-682 / DSM 15412 / SJ</strain>
    </source>
</reference>
<evidence type="ECO:0000313" key="2">
    <source>
        <dbReference type="Proteomes" id="UP000008963"/>
    </source>
</evidence>
<dbReference type="STRING" id="862908.BMS_1918"/>
<dbReference type="SUPFAM" id="SSF52540">
    <property type="entry name" value="P-loop containing nucleoside triphosphate hydrolases"/>
    <property type="match status" value="1"/>
</dbReference>
<dbReference type="Gene3D" id="3.40.50.300">
    <property type="entry name" value="P-loop containing nucleotide triphosphate hydrolases"/>
    <property type="match status" value="1"/>
</dbReference>
<evidence type="ECO:0008006" key="3">
    <source>
        <dbReference type="Google" id="ProtNLM"/>
    </source>
</evidence>
<sequence>MVKIMPIKTDKKAMISRKAPNFSAGETLLFEVKNQHHNQSQLKDFIHFIKYCGRRGAIRFKHIEESAELLGNLTLKENLLLDLGQRNHTELKLCDLLEKEKRPKLAQLAKEIRNENSYPSQASLEDKKLISLIKVLLDKSEYLFLEKPEKNLSSKLQDLFFEALMASKEKYNQTIFITSEHRNLWQKYIDKIVTKSPSGHFKLDDTLQSFESSNITPLKISADKFNSKKAA</sequence>
<dbReference type="PATRIC" id="fig|862908.3.peg.1819"/>
<protein>
    <recommendedName>
        <fullName evidence="3">ABC transporter domain-containing protein</fullName>
    </recommendedName>
</protein>
<dbReference type="EMBL" id="FQ312005">
    <property type="protein sequence ID" value="CBW26734.1"/>
    <property type="molecule type" value="Genomic_DNA"/>
</dbReference>
<dbReference type="eggNOG" id="COG1136">
    <property type="taxonomic scope" value="Bacteria"/>
</dbReference>
<dbReference type="AlphaFoldDB" id="E1X2G7"/>
<keyword evidence="2" id="KW-1185">Reference proteome</keyword>
<dbReference type="HOGENOM" id="CLU_1198436_0_0_7"/>
<proteinExistence type="predicted"/>
<name>E1X2G7_HALMS</name>
<evidence type="ECO:0000313" key="1">
    <source>
        <dbReference type="EMBL" id="CBW26734.1"/>
    </source>
</evidence>
<organism evidence="1 2">
    <name type="scientific">Halobacteriovorax marinus (strain ATCC BAA-682 / DSM 15412 / SJ)</name>
    <name type="common">Bacteriovorax marinus</name>
    <dbReference type="NCBI Taxonomy" id="862908"/>
    <lineage>
        <taxon>Bacteria</taxon>
        <taxon>Pseudomonadati</taxon>
        <taxon>Bdellovibrionota</taxon>
        <taxon>Bacteriovoracia</taxon>
        <taxon>Bacteriovoracales</taxon>
        <taxon>Halobacteriovoraceae</taxon>
        <taxon>Halobacteriovorax</taxon>
    </lineage>
</organism>